<proteinExistence type="predicted"/>
<dbReference type="AlphaFoldDB" id="A0A2M4CFQ9"/>
<organism evidence="2">
    <name type="scientific">Anopheles marajoara</name>
    <dbReference type="NCBI Taxonomy" id="58244"/>
    <lineage>
        <taxon>Eukaryota</taxon>
        <taxon>Metazoa</taxon>
        <taxon>Ecdysozoa</taxon>
        <taxon>Arthropoda</taxon>
        <taxon>Hexapoda</taxon>
        <taxon>Insecta</taxon>
        <taxon>Pterygota</taxon>
        <taxon>Neoptera</taxon>
        <taxon>Endopterygota</taxon>
        <taxon>Diptera</taxon>
        <taxon>Nematocera</taxon>
        <taxon>Culicoidea</taxon>
        <taxon>Culicidae</taxon>
        <taxon>Anophelinae</taxon>
        <taxon>Anopheles</taxon>
    </lineage>
</organism>
<protein>
    <submittedName>
        <fullName evidence="2">Putative secreted protein</fullName>
    </submittedName>
</protein>
<name>A0A2M4CFQ9_9DIPT</name>
<reference evidence="2" key="1">
    <citation type="submission" date="2018-01" db="EMBL/GenBank/DDBJ databases">
        <title>An insight into the sialome of Amazonian anophelines.</title>
        <authorList>
            <person name="Ribeiro J.M."/>
            <person name="Scarpassa V."/>
            <person name="Calvo E."/>
        </authorList>
    </citation>
    <scope>NUCLEOTIDE SEQUENCE</scope>
    <source>
        <tissue evidence="2">Salivary glands</tissue>
    </source>
</reference>
<feature type="signal peptide" evidence="1">
    <location>
        <begin position="1"/>
        <end position="20"/>
    </location>
</feature>
<feature type="chain" id="PRO_5014895487" evidence="1">
    <location>
        <begin position="21"/>
        <end position="66"/>
    </location>
</feature>
<keyword evidence="1" id="KW-0732">Signal</keyword>
<sequence length="66" mass="7157">MPKMSASSSLIVACVASLSSHTFTICRMLRSVCNSSQMLPHTSSTCTTFIFIVPVHSSFMVSPRCL</sequence>
<dbReference type="EMBL" id="GGFJ01015012">
    <property type="protein sequence ID" value="MBW64153.1"/>
    <property type="molecule type" value="Transcribed_RNA"/>
</dbReference>
<evidence type="ECO:0000256" key="1">
    <source>
        <dbReference type="SAM" id="SignalP"/>
    </source>
</evidence>
<accession>A0A2M4CFQ9</accession>
<evidence type="ECO:0000313" key="2">
    <source>
        <dbReference type="EMBL" id="MBW64153.1"/>
    </source>
</evidence>